<feature type="repeat" description="PPR" evidence="2">
    <location>
        <begin position="43"/>
        <end position="77"/>
    </location>
</feature>
<accession>A0A843XYQ9</accession>
<dbReference type="InterPro" id="IPR011990">
    <property type="entry name" value="TPR-like_helical_dom_sf"/>
</dbReference>
<dbReference type="Pfam" id="PF01535">
    <property type="entry name" value="PPR"/>
    <property type="match status" value="1"/>
</dbReference>
<keyword evidence="5" id="KW-1185">Reference proteome</keyword>
<evidence type="ECO:0000256" key="1">
    <source>
        <dbReference type="ARBA" id="ARBA00022737"/>
    </source>
</evidence>
<organism evidence="4 5">
    <name type="scientific">Colocasia esculenta</name>
    <name type="common">Wild taro</name>
    <name type="synonym">Arum esculentum</name>
    <dbReference type="NCBI Taxonomy" id="4460"/>
    <lineage>
        <taxon>Eukaryota</taxon>
        <taxon>Viridiplantae</taxon>
        <taxon>Streptophyta</taxon>
        <taxon>Embryophyta</taxon>
        <taxon>Tracheophyta</taxon>
        <taxon>Spermatophyta</taxon>
        <taxon>Magnoliopsida</taxon>
        <taxon>Liliopsida</taxon>
        <taxon>Araceae</taxon>
        <taxon>Aroideae</taxon>
        <taxon>Colocasieae</taxon>
        <taxon>Colocasia</taxon>
    </lineage>
</organism>
<sequence>MRSRGIEPDVTMHLLNCAACLQPGTQAESISFDVTWEKWIFPNVVTYTSVIKCVASCGRLAEAEFLLDEMTRNGVCPSPATYNCFIKDYRGRKDVDGTMKLHRKTKGVESFTPPNMHTYNILVDMFSKLNQMELVRELWNDTISQKTTNEFKRRTMHKKVKSASGYKRTRQMEEQR</sequence>
<comment type="caution">
    <text evidence="4">The sequence shown here is derived from an EMBL/GenBank/DDBJ whole genome shotgun (WGS) entry which is preliminary data.</text>
</comment>
<dbReference type="PANTHER" id="PTHR47942">
    <property type="entry name" value="TETRATRICOPEPTIDE REPEAT (TPR)-LIKE SUPERFAMILY PROTEIN-RELATED"/>
    <property type="match status" value="1"/>
</dbReference>
<dbReference type="Pfam" id="PF13041">
    <property type="entry name" value="PPR_2"/>
    <property type="match status" value="1"/>
</dbReference>
<evidence type="ECO:0000256" key="2">
    <source>
        <dbReference type="PROSITE-ProRule" id="PRU00708"/>
    </source>
</evidence>
<dbReference type="Gene3D" id="1.25.40.10">
    <property type="entry name" value="Tetratricopeptide repeat domain"/>
    <property type="match status" value="1"/>
</dbReference>
<dbReference type="NCBIfam" id="TIGR00756">
    <property type="entry name" value="PPR"/>
    <property type="match status" value="2"/>
</dbReference>
<keyword evidence="1" id="KW-0677">Repeat</keyword>
<dbReference type="EMBL" id="NMUH01018124">
    <property type="protein sequence ID" value="MQM23817.1"/>
    <property type="molecule type" value="Genomic_DNA"/>
</dbReference>
<evidence type="ECO:0008006" key="6">
    <source>
        <dbReference type="Google" id="ProtNLM"/>
    </source>
</evidence>
<reference evidence="4" key="1">
    <citation type="submission" date="2017-07" db="EMBL/GenBank/DDBJ databases">
        <title>Taro Niue Genome Assembly and Annotation.</title>
        <authorList>
            <person name="Atibalentja N."/>
            <person name="Keating K."/>
            <person name="Fields C.J."/>
        </authorList>
    </citation>
    <scope>NUCLEOTIDE SEQUENCE</scope>
    <source>
        <strain evidence="4">Niue_2</strain>
        <tissue evidence="4">Leaf</tissue>
    </source>
</reference>
<dbReference type="PANTHER" id="PTHR47942:SF85">
    <property type="entry name" value="PENTACOTRIPEPTIDE-REPEAT REGION OF PRORP DOMAIN-CONTAINING PROTEIN"/>
    <property type="match status" value="1"/>
</dbReference>
<feature type="region of interest" description="Disordered" evidence="3">
    <location>
        <begin position="154"/>
        <end position="176"/>
    </location>
</feature>
<evidence type="ECO:0000313" key="4">
    <source>
        <dbReference type="EMBL" id="MQM23817.1"/>
    </source>
</evidence>
<dbReference type="InterPro" id="IPR002885">
    <property type="entry name" value="PPR_rpt"/>
</dbReference>
<dbReference type="InterPro" id="IPR051222">
    <property type="entry name" value="PPR/CCM1_RNA-binding"/>
</dbReference>
<dbReference type="AlphaFoldDB" id="A0A843XYQ9"/>
<dbReference type="Proteomes" id="UP000652761">
    <property type="component" value="Unassembled WGS sequence"/>
</dbReference>
<name>A0A843XYQ9_COLES</name>
<gene>
    <name evidence="4" type="ORF">Taro_056887</name>
</gene>
<dbReference type="PROSITE" id="PS51375">
    <property type="entry name" value="PPR"/>
    <property type="match status" value="1"/>
</dbReference>
<protein>
    <recommendedName>
        <fullName evidence="6">Pentatricopeptide repeat-containing protein</fullName>
    </recommendedName>
</protein>
<evidence type="ECO:0000256" key="3">
    <source>
        <dbReference type="SAM" id="MobiDB-lite"/>
    </source>
</evidence>
<proteinExistence type="predicted"/>
<evidence type="ECO:0000313" key="5">
    <source>
        <dbReference type="Proteomes" id="UP000652761"/>
    </source>
</evidence>
<dbReference type="OrthoDB" id="998520at2759"/>